<dbReference type="AlphaFoldDB" id="A0A401S7J2"/>
<proteinExistence type="predicted"/>
<organism evidence="2 3">
    <name type="scientific">Chiloscyllium punctatum</name>
    <name type="common">Brownbanded bambooshark</name>
    <name type="synonym">Hemiscyllium punctatum</name>
    <dbReference type="NCBI Taxonomy" id="137246"/>
    <lineage>
        <taxon>Eukaryota</taxon>
        <taxon>Metazoa</taxon>
        <taxon>Chordata</taxon>
        <taxon>Craniata</taxon>
        <taxon>Vertebrata</taxon>
        <taxon>Chondrichthyes</taxon>
        <taxon>Elasmobranchii</taxon>
        <taxon>Galeomorphii</taxon>
        <taxon>Galeoidea</taxon>
        <taxon>Orectolobiformes</taxon>
        <taxon>Hemiscylliidae</taxon>
        <taxon>Chiloscyllium</taxon>
    </lineage>
</organism>
<keyword evidence="3" id="KW-1185">Reference proteome</keyword>
<accession>A0A401S7J2</accession>
<dbReference type="Proteomes" id="UP000287033">
    <property type="component" value="Unassembled WGS sequence"/>
</dbReference>
<evidence type="ECO:0000313" key="2">
    <source>
        <dbReference type="EMBL" id="GCC26364.1"/>
    </source>
</evidence>
<comment type="caution">
    <text evidence="2">The sequence shown here is derived from an EMBL/GenBank/DDBJ whole genome shotgun (WGS) entry which is preliminary data.</text>
</comment>
<gene>
    <name evidence="2" type="ORF">chiPu_0004780</name>
</gene>
<evidence type="ECO:0000313" key="3">
    <source>
        <dbReference type="Proteomes" id="UP000287033"/>
    </source>
</evidence>
<evidence type="ECO:0000256" key="1">
    <source>
        <dbReference type="SAM" id="MobiDB-lite"/>
    </source>
</evidence>
<name>A0A401S7J2_CHIPU</name>
<reference evidence="2 3" key="1">
    <citation type="journal article" date="2018" name="Nat. Ecol. Evol.">
        <title>Shark genomes provide insights into elasmobranch evolution and the origin of vertebrates.</title>
        <authorList>
            <person name="Hara Y"/>
            <person name="Yamaguchi K"/>
            <person name="Onimaru K"/>
            <person name="Kadota M"/>
            <person name="Koyanagi M"/>
            <person name="Keeley SD"/>
            <person name="Tatsumi K"/>
            <person name="Tanaka K"/>
            <person name="Motone F"/>
            <person name="Kageyama Y"/>
            <person name="Nozu R"/>
            <person name="Adachi N"/>
            <person name="Nishimura O"/>
            <person name="Nakagawa R"/>
            <person name="Tanegashima C"/>
            <person name="Kiyatake I"/>
            <person name="Matsumoto R"/>
            <person name="Murakumo K"/>
            <person name="Nishida K"/>
            <person name="Terakita A"/>
            <person name="Kuratani S"/>
            <person name="Sato K"/>
            <person name="Hyodo S Kuraku.S."/>
        </authorList>
    </citation>
    <scope>NUCLEOTIDE SEQUENCE [LARGE SCALE GENOMIC DNA]</scope>
</reference>
<feature type="region of interest" description="Disordered" evidence="1">
    <location>
        <begin position="65"/>
        <end position="97"/>
    </location>
</feature>
<dbReference type="EMBL" id="BEZZ01000120">
    <property type="protein sequence ID" value="GCC26364.1"/>
    <property type="molecule type" value="Genomic_DNA"/>
</dbReference>
<feature type="compositionally biased region" description="Basic and acidic residues" evidence="1">
    <location>
        <begin position="66"/>
        <end position="89"/>
    </location>
</feature>
<protein>
    <submittedName>
        <fullName evidence="2">Uncharacterized protein</fullName>
    </submittedName>
</protein>
<sequence>METALAGPHPLHGGWTYPKGYPRWRACIQEETQWASPAALQGRLHEEHEGTSYHYGVLGKPCSWPHEMEKHPEPIPQNRGKEADQRCGRQTDTQEGVQQLKQINDHIQI</sequence>